<proteinExistence type="predicted"/>
<evidence type="ECO:0000313" key="2">
    <source>
        <dbReference type="EMBL" id="MBB4098295.1"/>
    </source>
</evidence>
<evidence type="ECO:0008006" key="4">
    <source>
        <dbReference type="Google" id="ProtNLM"/>
    </source>
</evidence>
<sequence length="94" mass="9846">MSEANAPAAAEEARTPAKPFRKQFNTVRLDPQSAERQGRAARLAFEALGREEATSFLNGHDAGLGGRPLDLAVASAEGLAAVERAIAARKEAAC</sequence>
<evidence type="ECO:0000313" key="3">
    <source>
        <dbReference type="Proteomes" id="UP000557392"/>
    </source>
</evidence>
<dbReference type="Proteomes" id="UP000557392">
    <property type="component" value="Unassembled WGS sequence"/>
</dbReference>
<dbReference type="AlphaFoldDB" id="A0A7W6JRU2"/>
<organism evidence="2 3">
    <name type="scientific">Sphingomonas kyeonggiensis</name>
    <dbReference type="NCBI Taxonomy" id="1268553"/>
    <lineage>
        <taxon>Bacteria</taxon>
        <taxon>Pseudomonadati</taxon>
        <taxon>Pseudomonadota</taxon>
        <taxon>Alphaproteobacteria</taxon>
        <taxon>Sphingomonadales</taxon>
        <taxon>Sphingomonadaceae</taxon>
        <taxon>Sphingomonas</taxon>
    </lineage>
</organism>
<feature type="region of interest" description="Disordered" evidence="1">
    <location>
        <begin position="1"/>
        <end position="24"/>
    </location>
</feature>
<evidence type="ECO:0000256" key="1">
    <source>
        <dbReference type="SAM" id="MobiDB-lite"/>
    </source>
</evidence>
<name>A0A7W6JRU2_9SPHN</name>
<feature type="compositionally biased region" description="Low complexity" evidence="1">
    <location>
        <begin position="1"/>
        <end position="10"/>
    </location>
</feature>
<dbReference type="EMBL" id="JACIEH010000002">
    <property type="protein sequence ID" value="MBB4098295.1"/>
    <property type="molecule type" value="Genomic_DNA"/>
</dbReference>
<comment type="caution">
    <text evidence="2">The sequence shown here is derived from an EMBL/GenBank/DDBJ whole genome shotgun (WGS) entry which is preliminary data.</text>
</comment>
<keyword evidence="3" id="KW-1185">Reference proteome</keyword>
<protein>
    <recommendedName>
        <fullName evidence="4">Antitoxin Xre/MbcA/ParS-like toxin-binding domain-containing protein</fullName>
    </recommendedName>
</protein>
<accession>A0A7W6JRU2</accession>
<gene>
    <name evidence="2" type="ORF">GGR46_001859</name>
</gene>
<reference evidence="2 3" key="1">
    <citation type="submission" date="2020-08" db="EMBL/GenBank/DDBJ databases">
        <title>Genomic Encyclopedia of Type Strains, Phase IV (KMG-IV): sequencing the most valuable type-strain genomes for metagenomic binning, comparative biology and taxonomic classification.</title>
        <authorList>
            <person name="Goeker M."/>
        </authorList>
    </citation>
    <scope>NUCLEOTIDE SEQUENCE [LARGE SCALE GENOMIC DNA]</scope>
    <source>
        <strain evidence="2 3">DSM 101806</strain>
    </source>
</reference>
<dbReference type="RefSeq" id="WP_183996977.1">
    <property type="nucleotide sequence ID" value="NZ_JACIEH010000002.1"/>
</dbReference>